<name>A0AAN6GM68_9BASI</name>
<sequence length="490" mass="49553">MLGWKIRNLSVTLLLVGIVGLAAAQPSSVHDIDVDGHTGIFGRATHTGKSIGSTCKTNAECYSQNCAAVSGSTTKKCQRQPAGGPCFENGNCLSQNCRTSAGICITPSKTNGTCSSGKDCVSGLSCQSGKCKAKAGSKCIKTGDCVSGSSCSNGVCGTPLLGANNGSYAYCDPFDSYETKSICDRSQLGGKCVNPGDCYTGQCKNGACSNSTVGDPCVEPYQCGNGQTCSGGKCAFFAPGSQYPGDDCSNDAQCKSGKCVSGYPLPTCAGFANGATGCRTYSDCASGLCKSGTCTPGADGDRCIENAQCQNVCGTDGICYTPKSPQSAGLPCKASNQCLSNNCSPGGAFTRPNINGTGTTREADNACVASIIGGKCAVAGDCRQGVCKSGTCQGLPQGSTCSKSADCASNSCVGNKCSLGSAYSPCSSGSQCYSGQCGQGDCNPDFVTTCPSKYCLAIPQGGTCRDDDDCSYNDFCPSYGDNLNTCTLKG</sequence>
<keyword evidence="3" id="KW-1185">Reference proteome</keyword>
<evidence type="ECO:0000313" key="2">
    <source>
        <dbReference type="EMBL" id="KAK0547948.1"/>
    </source>
</evidence>
<comment type="caution">
    <text evidence="2">The sequence shown here is derived from an EMBL/GenBank/DDBJ whole genome shotgun (WGS) entry which is preliminary data.</text>
</comment>
<dbReference type="AlphaFoldDB" id="A0AAN6GM68"/>
<evidence type="ECO:0008006" key="4">
    <source>
        <dbReference type="Google" id="ProtNLM"/>
    </source>
</evidence>
<protein>
    <recommendedName>
        <fullName evidence="4">Dickkopf N-terminal cysteine-rich domain-containing protein</fullName>
    </recommendedName>
</protein>
<organism evidence="2 3">
    <name type="scientific">Tilletia horrida</name>
    <dbReference type="NCBI Taxonomy" id="155126"/>
    <lineage>
        <taxon>Eukaryota</taxon>
        <taxon>Fungi</taxon>
        <taxon>Dikarya</taxon>
        <taxon>Basidiomycota</taxon>
        <taxon>Ustilaginomycotina</taxon>
        <taxon>Exobasidiomycetes</taxon>
        <taxon>Tilletiales</taxon>
        <taxon>Tilletiaceae</taxon>
        <taxon>Tilletia</taxon>
    </lineage>
</organism>
<accession>A0AAN6GM68</accession>
<reference evidence="2" key="1">
    <citation type="journal article" date="2023" name="PhytoFront">
        <title>Draft Genome Resources of Seven Strains of Tilletia horrida, Causal Agent of Kernel Smut of Rice.</title>
        <authorList>
            <person name="Khanal S."/>
            <person name="Antony Babu S."/>
            <person name="Zhou X.G."/>
        </authorList>
    </citation>
    <scope>NUCLEOTIDE SEQUENCE</scope>
    <source>
        <strain evidence="2">TX6</strain>
    </source>
</reference>
<evidence type="ECO:0000313" key="3">
    <source>
        <dbReference type="Proteomes" id="UP001176517"/>
    </source>
</evidence>
<keyword evidence="1" id="KW-0732">Signal</keyword>
<proteinExistence type="predicted"/>
<dbReference type="Proteomes" id="UP001176517">
    <property type="component" value="Unassembled WGS sequence"/>
</dbReference>
<feature type="chain" id="PRO_5043015671" description="Dickkopf N-terminal cysteine-rich domain-containing protein" evidence="1">
    <location>
        <begin position="25"/>
        <end position="490"/>
    </location>
</feature>
<gene>
    <name evidence="2" type="ORF">OC846_004670</name>
</gene>
<feature type="signal peptide" evidence="1">
    <location>
        <begin position="1"/>
        <end position="24"/>
    </location>
</feature>
<evidence type="ECO:0000256" key="1">
    <source>
        <dbReference type="SAM" id="SignalP"/>
    </source>
</evidence>
<dbReference type="EMBL" id="JAPDMZ010000148">
    <property type="protein sequence ID" value="KAK0547948.1"/>
    <property type="molecule type" value="Genomic_DNA"/>
</dbReference>